<dbReference type="Gene3D" id="4.10.410.10">
    <property type="entry name" value="Pancreatic trypsin inhibitor Kunitz domain"/>
    <property type="match status" value="1"/>
</dbReference>
<keyword evidence="1" id="KW-1015">Disulfide bond</keyword>
<feature type="domain" description="BPTI/Kunitz inhibitor" evidence="2">
    <location>
        <begin position="25"/>
        <end position="75"/>
    </location>
</feature>
<dbReference type="InterPro" id="IPR036880">
    <property type="entry name" value="Kunitz_BPTI_sf"/>
</dbReference>
<dbReference type="InterPro" id="IPR020901">
    <property type="entry name" value="Prtase_inh_Kunz-CS"/>
</dbReference>
<dbReference type="InParanoid" id="A0A673XZY3"/>
<dbReference type="GO" id="GO:0004867">
    <property type="term" value="F:serine-type endopeptidase inhibitor activity"/>
    <property type="evidence" value="ECO:0007669"/>
    <property type="project" value="InterPro"/>
</dbReference>
<dbReference type="AlphaFoldDB" id="A0A673XZY3"/>
<dbReference type="Pfam" id="PF00014">
    <property type="entry name" value="Kunitz_BPTI"/>
    <property type="match status" value="1"/>
</dbReference>
<dbReference type="PRINTS" id="PR00759">
    <property type="entry name" value="BASICPTASE"/>
</dbReference>
<organism evidence="3 4">
    <name type="scientific">Salmo trutta</name>
    <name type="common">Brown trout</name>
    <dbReference type="NCBI Taxonomy" id="8032"/>
    <lineage>
        <taxon>Eukaryota</taxon>
        <taxon>Metazoa</taxon>
        <taxon>Chordata</taxon>
        <taxon>Craniata</taxon>
        <taxon>Vertebrata</taxon>
        <taxon>Euteleostomi</taxon>
        <taxon>Actinopterygii</taxon>
        <taxon>Neopterygii</taxon>
        <taxon>Teleostei</taxon>
        <taxon>Protacanthopterygii</taxon>
        <taxon>Salmoniformes</taxon>
        <taxon>Salmonidae</taxon>
        <taxon>Salmoninae</taxon>
        <taxon>Salmo</taxon>
    </lineage>
</organism>
<dbReference type="Proteomes" id="UP000472277">
    <property type="component" value="Chromosome 24"/>
</dbReference>
<evidence type="ECO:0000313" key="3">
    <source>
        <dbReference type="Ensembl" id="ENSSTUP00000027784.1"/>
    </source>
</evidence>
<sequence length="134" mass="15460">RNIDVLLIMLYDPGGKTALTGVEICQLPKEEGTCAKFVLQWHYDPLSKNCTRFWYGGCGGNQNRFETHEECEKLLFGILPQPLTLTNNIYFQNLTQPLTLTIANWDYLSHFMPNLNQTHVFLPLRQTCPQNKIN</sequence>
<accession>A0A673XZY3</accession>
<dbReference type="InterPro" id="IPR050098">
    <property type="entry name" value="TFPI/VKTCI-like"/>
</dbReference>
<name>A0A673XZY3_SALTR</name>
<proteinExistence type="predicted"/>
<evidence type="ECO:0000259" key="2">
    <source>
        <dbReference type="PROSITE" id="PS50279"/>
    </source>
</evidence>
<dbReference type="Ensembl" id="ENSSTUT00000029083.1">
    <property type="protein sequence ID" value="ENSSTUP00000027784.1"/>
    <property type="gene ID" value="ENSSTUG00000012028.1"/>
</dbReference>
<dbReference type="SMART" id="SM00131">
    <property type="entry name" value="KU"/>
    <property type="match status" value="1"/>
</dbReference>
<dbReference type="PANTHER" id="PTHR10083:SF374">
    <property type="entry name" value="BPTI_KUNITZ INHIBITOR DOMAIN-CONTAINING PROTEIN"/>
    <property type="match status" value="1"/>
</dbReference>
<dbReference type="PROSITE" id="PS00280">
    <property type="entry name" value="BPTI_KUNITZ_1"/>
    <property type="match status" value="1"/>
</dbReference>
<evidence type="ECO:0000313" key="4">
    <source>
        <dbReference type="Proteomes" id="UP000472277"/>
    </source>
</evidence>
<reference evidence="3" key="2">
    <citation type="submission" date="2025-09" db="UniProtKB">
        <authorList>
            <consortium name="Ensembl"/>
        </authorList>
    </citation>
    <scope>IDENTIFICATION</scope>
</reference>
<protein>
    <recommendedName>
        <fullName evidence="2">BPTI/Kunitz inhibitor domain-containing protein</fullName>
    </recommendedName>
</protein>
<dbReference type="PROSITE" id="PS50279">
    <property type="entry name" value="BPTI_KUNITZ_2"/>
    <property type="match status" value="1"/>
</dbReference>
<dbReference type="PANTHER" id="PTHR10083">
    <property type="entry name" value="KUNITZ-TYPE PROTEASE INHIBITOR-RELATED"/>
    <property type="match status" value="1"/>
</dbReference>
<reference evidence="3" key="1">
    <citation type="submission" date="2025-08" db="UniProtKB">
        <authorList>
            <consortium name="Ensembl"/>
        </authorList>
    </citation>
    <scope>IDENTIFICATION</scope>
</reference>
<dbReference type="SUPFAM" id="SSF57362">
    <property type="entry name" value="BPTI-like"/>
    <property type="match status" value="1"/>
</dbReference>
<evidence type="ECO:0000256" key="1">
    <source>
        <dbReference type="ARBA" id="ARBA00023157"/>
    </source>
</evidence>
<dbReference type="GeneTree" id="ENSGT00940000171532"/>
<dbReference type="CDD" id="cd22629">
    <property type="entry name" value="Kunitz_collagen_alpha3_VI"/>
    <property type="match status" value="1"/>
</dbReference>
<keyword evidence="4" id="KW-1185">Reference proteome</keyword>
<dbReference type="GO" id="GO:0005615">
    <property type="term" value="C:extracellular space"/>
    <property type="evidence" value="ECO:0007669"/>
    <property type="project" value="TreeGrafter"/>
</dbReference>
<dbReference type="FunFam" id="4.10.410.10:FF:000040">
    <property type="entry name" value="Serine protease inhibitor, putative"/>
    <property type="match status" value="1"/>
</dbReference>
<dbReference type="InterPro" id="IPR002223">
    <property type="entry name" value="Kunitz_BPTI"/>
</dbReference>